<name>A0ABT1JIV8_ACTCY</name>
<dbReference type="EMBL" id="AUBJ02000001">
    <property type="protein sequence ID" value="MCP2332455.1"/>
    <property type="molecule type" value="Genomic_DNA"/>
</dbReference>
<accession>A0ABT1JIV8</accession>
<reference evidence="7 8" key="2">
    <citation type="submission" date="2022-06" db="EMBL/GenBank/DDBJ databases">
        <title>Genomic Encyclopedia of Type Strains, Phase I: the one thousand microbial genomes (KMG-I) project.</title>
        <authorList>
            <person name="Kyrpides N."/>
        </authorList>
    </citation>
    <scope>NUCLEOTIDE SEQUENCE [LARGE SCALE GENOMIC DNA]</scope>
    <source>
        <strain evidence="7 8">DSM 43889</strain>
    </source>
</reference>
<dbReference type="Proteomes" id="UP000791080">
    <property type="component" value="Unassembled WGS sequence"/>
</dbReference>
<dbReference type="PROSITE" id="PS50983">
    <property type="entry name" value="FE_B12_PBP"/>
    <property type="match status" value="1"/>
</dbReference>
<evidence type="ECO:0000256" key="4">
    <source>
        <dbReference type="ARBA" id="ARBA00022729"/>
    </source>
</evidence>
<evidence type="ECO:0000256" key="1">
    <source>
        <dbReference type="ARBA" id="ARBA00004196"/>
    </source>
</evidence>
<dbReference type="PROSITE" id="PS51257">
    <property type="entry name" value="PROKAR_LIPOPROTEIN"/>
    <property type="match status" value="1"/>
</dbReference>
<dbReference type="Pfam" id="PF01497">
    <property type="entry name" value="Peripla_BP_2"/>
    <property type="match status" value="1"/>
</dbReference>
<feature type="domain" description="Fe/B12 periplasmic-binding" evidence="6">
    <location>
        <begin position="63"/>
        <end position="334"/>
    </location>
</feature>
<evidence type="ECO:0000256" key="2">
    <source>
        <dbReference type="ARBA" id="ARBA00008814"/>
    </source>
</evidence>
<dbReference type="InterPro" id="IPR002491">
    <property type="entry name" value="ABC_transptr_periplasmic_BD"/>
</dbReference>
<keyword evidence="8" id="KW-1185">Reference proteome</keyword>
<feature type="chain" id="PRO_5045838810" evidence="5">
    <location>
        <begin position="22"/>
        <end position="334"/>
    </location>
</feature>
<evidence type="ECO:0000259" key="6">
    <source>
        <dbReference type="PROSITE" id="PS50983"/>
    </source>
</evidence>
<evidence type="ECO:0000256" key="5">
    <source>
        <dbReference type="SAM" id="SignalP"/>
    </source>
</evidence>
<feature type="signal peptide" evidence="5">
    <location>
        <begin position="1"/>
        <end position="21"/>
    </location>
</feature>
<dbReference type="InterPro" id="IPR051313">
    <property type="entry name" value="Bact_iron-sidero_bind"/>
</dbReference>
<proteinExistence type="inferred from homology"/>
<organism evidence="7 8">
    <name type="scientific">Actinoalloteichus caeruleus DSM 43889</name>
    <dbReference type="NCBI Taxonomy" id="1120930"/>
    <lineage>
        <taxon>Bacteria</taxon>
        <taxon>Bacillati</taxon>
        <taxon>Actinomycetota</taxon>
        <taxon>Actinomycetes</taxon>
        <taxon>Pseudonocardiales</taxon>
        <taxon>Pseudonocardiaceae</taxon>
        <taxon>Actinoalloteichus</taxon>
        <taxon>Actinoalloteichus cyanogriseus</taxon>
    </lineage>
</organism>
<evidence type="ECO:0000313" key="7">
    <source>
        <dbReference type="EMBL" id="MCP2332455.1"/>
    </source>
</evidence>
<gene>
    <name evidence="7" type="ORF">G443_002725</name>
</gene>
<dbReference type="Gene3D" id="3.40.50.1980">
    <property type="entry name" value="Nitrogenase molybdenum iron protein domain"/>
    <property type="match status" value="2"/>
</dbReference>
<evidence type="ECO:0000313" key="8">
    <source>
        <dbReference type="Proteomes" id="UP000791080"/>
    </source>
</evidence>
<sequence length="334" mass="34764">MRTSRAVPSLFALTAVAVLTAACGTTHEAATTTTDPSEGASDQAVSIVDALGETVELPAPATRVVTLEWMHTEVVTSLGVDPVGVSDVAGYESWVGASVPLTGDPVDVGVRREPSVEAIAELEPDLILAPEGGIPDGAMEQMERIAPIAFLGGSNASDPIGSILEDFQSVATLLGKEDVAEQVIAEMDETIEANAAAIEEAGLAGTPVVLASPYAEGANLTIRMHGPRTAVQAVAERMGLASAWEDEGDDAFGLSNIDMEGLTALPDDTRLLYWGNDDEDDVVETAMAGNPVWENLPFVQDGNVHRAAVGVWAYGGPESLSAWSDDLVAQLVTQ</sequence>
<reference evidence="7 8" key="1">
    <citation type="submission" date="2013-07" db="EMBL/GenBank/DDBJ databases">
        <authorList>
            <consortium name="DOE Joint Genome Institute"/>
            <person name="Reeve W."/>
            <person name="Huntemann M."/>
            <person name="Han J."/>
            <person name="Chen A."/>
            <person name="Kyrpides N."/>
            <person name="Mavromatis K."/>
            <person name="Markowitz V."/>
            <person name="Palaniappan K."/>
            <person name="Ivanova N."/>
            <person name="Schaumberg A."/>
            <person name="Pati A."/>
            <person name="Liolios K."/>
            <person name="Nordberg H.P."/>
            <person name="Cantor M.N."/>
            <person name="Hua S.X."/>
            <person name="Woyke T."/>
        </authorList>
    </citation>
    <scope>NUCLEOTIDE SEQUENCE [LARGE SCALE GENOMIC DNA]</scope>
    <source>
        <strain evidence="7 8">DSM 43889</strain>
    </source>
</reference>
<comment type="similarity">
    <text evidence="2">Belongs to the bacterial solute-binding protein 8 family.</text>
</comment>
<dbReference type="RefSeq" id="WP_026417436.1">
    <property type="nucleotide sequence ID" value="NZ_AUBJ02000001.1"/>
</dbReference>
<keyword evidence="4 5" id="KW-0732">Signal</keyword>
<dbReference type="PANTHER" id="PTHR30532">
    <property type="entry name" value="IRON III DICITRATE-BINDING PERIPLASMIC PROTEIN"/>
    <property type="match status" value="1"/>
</dbReference>
<dbReference type="SUPFAM" id="SSF53807">
    <property type="entry name" value="Helical backbone' metal receptor"/>
    <property type="match status" value="1"/>
</dbReference>
<dbReference type="CDD" id="cd01146">
    <property type="entry name" value="FhuD"/>
    <property type="match status" value="1"/>
</dbReference>
<protein>
    <submittedName>
        <fullName evidence="7">Iron complex transport system substrate-binding protein</fullName>
    </submittedName>
</protein>
<comment type="caution">
    <text evidence="7">The sequence shown here is derived from an EMBL/GenBank/DDBJ whole genome shotgun (WGS) entry which is preliminary data.</text>
</comment>
<evidence type="ECO:0000256" key="3">
    <source>
        <dbReference type="ARBA" id="ARBA00022448"/>
    </source>
</evidence>
<keyword evidence="3" id="KW-0813">Transport</keyword>
<dbReference type="PANTHER" id="PTHR30532:SF1">
    <property type="entry name" value="IRON(3+)-HYDROXAMATE-BINDING PROTEIN FHUD"/>
    <property type="match status" value="1"/>
</dbReference>
<comment type="subcellular location">
    <subcellularLocation>
        <location evidence="1">Cell envelope</location>
    </subcellularLocation>
</comment>